<evidence type="ECO:0000256" key="2">
    <source>
        <dbReference type="SAM" id="MobiDB-lite"/>
    </source>
</evidence>
<dbReference type="PANTHER" id="PTHR30483">
    <property type="entry name" value="LEUCINE-SPECIFIC-BINDING PROTEIN"/>
    <property type="match status" value="1"/>
</dbReference>
<feature type="domain" description="Leucine-binding protein" evidence="3">
    <location>
        <begin position="65"/>
        <end position="371"/>
    </location>
</feature>
<evidence type="ECO:0000256" key="1">
    <source>
        <dbReference type="ARBA" id="ARBA00022729"/>
    </source>
</evidence>
<feature type="region of interest" description="Disordered" evidence="2">
    <location>
        <begin position="29"/>
        <end position="58"/>
    </location>
</feature>
<dbReference type="SUPFAM" id="SSF53822">
    <property type="entry name" value="Periplasmic binding protein-like I"/>
    <property type="match status" value="1"/>
</dbReference>
<gene>
    <name evidence="4" type="ORF">UFOPK1820_01013</name>
</gene>
<dbReference type="Gene3D" id="3.40.50.2300">
    <property type="match status" value="2"/>
</dbReference>
<accession>A0A6J6GXZ1</accession>
<evidence type="ECO:0000259" key="3">
    <source>
        <dbReference type="Pfam" id="PF13458"/>
    </source>
</evidence>
<evidence type="ECO:0000313" key="4">
    <source>
        <dbReference type="EMBL" id="CAB4605250.1"/>
    </source>
</evidence>
<organism evidence="4">
    <name type="scientific">freshwater metagenome</name>
    <dbReference type="NCBI Taxonomy" id="449393"/>
    <lineage>
        <taxon>unclassified sequences</taxon>
        <taxon>metagenomes</taxon>
        <taxon>ecological metagenomes</taxon>
    </lineage>
</organism>
<feature type="compositionally biased region" description="Polar residues" evidence="2">
    <location>
        <begin position="29"/>
        <end position="54"/>
    </location>
</feature>
<proteinExistence type="predicted"/>
<dbReference type="PANTHER" id="PTHR30483:SF6">
    <property type="entry name" value="PERIPLASMIC BINDING PROTEIN OF ABC TRANSPORTER FOR NATURAL AMINO ACIDS"/>
    <property type="match status" value="1"/>
</dbReference>
<dbReference type="Pfam" id="PF13458">
    <property type="entry name" value="Peripla_BP_6"/>
    <property type="match status" value="1"/>
</dbReference>
<keyword evidence="1" id="KW-0732">Signal</keyword>
<dbReference type="InterPro" id="IPR028081">
    <property type="entry name" value="Leu-bd"/>
</dbReference>
<reference evidence="4" key="1">
    <citation type="submission" date="2020-05" db="EMBL/GenBank/DDBJ databases">
        <authorList>
            <person name="Chiriac C."/>
            <person name="Salcher M."/>
            <person name="Ghai R."/>
            <person name="Kavagutti S V."/>
        </authorList>
    </citation>
    <scope>NUCLEOTIDE SEQUENCE</scope>
</reference>
<dbReference type="InterPro" id="IPR028082">
    <property type="entry name" value="Peripla_BP_I"/>
</dbReference>
<dbReference type="InterPro" id="IPR051010">
    <property type="entry name" value="BCAA_transport"/>
</dbReference>
<protein>
    <submittedName>
        <fullName evidence="4">Unannotated protein</fullName>
    </submittedName>
</protein>
<name>A0A6J6GXZ1_9ZZZZ</name>
<dbReference type="PROSITE" id="PS51257">
    <property type="entry name" value="PROKAR_LIPOPROTEIN"/>
    <property type="match status" value="1"/>
</dbReference>
<dbReference type="EMBL" id="CAEZUK010000171">
    <property type="protein sequence ID" value="CAB4605250.1"/>
    <property type="molecule type" value="Genomic_DNA"/>
</dbReference>
<dbReference type="AlphaFoldDB" id="A0A6J6GXZ1"/>
<sequence>MNMKMFRKTLPVLGVVLSGFLAIACTESKTTTSNPDSTENVVTTDVTTPSQDSTVPPPTGEPFVIGVVNTEGSPAADFPDFTNAFRAAANYINAELGGFAGRPVELEICISAGSPESSQACAQELAAKKVDLAMIGLDIFVDYGTFSAAGIPVIGAVPILPSDYTADAVYITAGNLVVQGSTANAITNPKYLGLKKVAIIANDSPATLSALATLEPALTFAGATAVVIKGGETETDAGYRLLMQQAAATNPEAIVSMYGQSGCVALMRARVELQVEVPAFTTTACLADTVINAVGDAAQGWYFAGSQGGVESADTDLMRQYVSKVVNKAPEEVDVFGFTTLGWIQTLSIWKVAKNIGPTVTGTAITDSFREGKGTLWGSDAELQCGSVPSLSAVCSFAIPFALYTENGAEPAFGGENISALDVLDL</sequence>